<dbReference type="OrthoDB" id="3219396at2759"/>
<dbReference type="EMBL" id="LXFE01000853">
    <property type="protein sequence ID" value="OLL24357.1"/>
    <property type="molecule type" value="Genomic_DNA"/>
</dbReference>
<proteinExistence type="predicted"/>
<protein>
    <recommendedName>
        <fullName evidence="1">F-box domain-containing protein</fullName>
    </recommendedName>
</protein>
<name>A0A1U7LNX9_NEOID</name>
<dbReference type="Pfam" id="PF00646">
    <property type="entry name" value="F-box"/>
    <property type="match status" value="1"/>
</dbReference>
<evidence type="ECO:0000259" key="1">
    <source>
        <dbReference type="PROSITE" id="PS50181"/>
    </source>
</evidence>
<evidence type="ECO:0000313" key="3">
    <source>
        <dbReference type="Proteomes" id="UP000186594"/>
    </source>
</evidence>
<keyword evidence="3" id="KW-1185">Reference proteome</keyword>
<dbReference type="Proteomes" id="UP000186594">
    <property type="component" value="Unassembled WGS sequence"/>
</dbReference>
<gene>
    <name evidence="2" type="ORF">NEOLI_002783</name>
</gene>
<organism evidence="2 3">
    <name type="scientific">Neolecta irregularis (strain DAH-3)</name>
    <dbReference type="NCBI Taxonomy" id="1198029"/>
    <lineage>
        <taxon>Eukaryota</taxon>
        <taxon>Fungi</taxon>
        <taxon>Dikarya</taxon>
        <taxon>Ascomycota</taxon>
        <taxon>Taphrinomycotina</taxon>
        <taxon>Neolectales</taxon>
        <taxon>Neolectaceae</taxon>
        <taxon>Neolecta</taxon>
    </lineage>
</organism>
<reference evidence="2 3" key="1">
    <citation type="submission" date="2016-04" db="EMBL/GenBank/DDBJ databases">
        <title>Evolutionary innovation and constraint leading to complex multicellularity in the Ascomycota.</title>
        <authorList>
            <person name="Cisse O."/>
            <person name="Nguyen A."/>
            <person name="Hewitt D.A."/>
            <person name="Jedd G."/>
            <person name="Stajich J.E."/>
        </authorList>
    </citation>
    <scope>NUCLEOTIDE SEQUENCE [LARGE SCALE GENOMIC DNA]</scope>
    <source>
        <strain evidence="2 3">DAH-3</strain>
    </source>
</reference>
<evidence type="ECO:0000313" key="2">
    <source>
        <dbReference type="EMBL" id="OLL24357.1"/>
    </source>
</evidence>
<dbReference type="InterPro" id="IPR001810">
    <property type="entry name" value="F-box_dom"/>
</dbReference>
<feature type="domain" description="F-box" evidence="1">
    <location>
        <begin position="3"/>
        <end position="49"/>
    </location>
</feature>
<accession>A0A1U7LNX9</accession>
<comment type="caution">
    <text evidence="2">The sequence shown here is derived from an EMBL/GenBank/DDBJ whole genome shotgun (WGS) entry which is preliminary data.</text>
</comment>
<dbReference type="AlphaFoldDB" id="A0A1U7LNX9"/>
<dbReference type="PROSITE" id="PS50181">
    <property type="entry name" value="FBOX"/>
    <property type="match status" value="1"/>
</dbReference>
<dbReference type="SUPFAM" id="SSF81383">
    <property type="entry name" value="F-box domain"/>
    <property type="match status" value="1"/>
</dbReference>
<dbReference type="InterPro" id="IPR036047">
    <property type="entry name" value="F-box-like_dom_sf"/>
</dbReference>
<sequence>MPPSKIETLPTELLAEIVLYLVLPDIINFTLTSKTICRIVHSPPTWLLKIHHDFGHSESAELSLESPAKDWALQYERLLQPLYTSIAEWQFAWIDNRYWRVTDTPQSPFGKTLNLDNRIVWWVSGQKTFPVPPGQYKVTWGLQVSPRGMAQSPNLLSVGIRQVKFRVKCLDSQEFVSSQVEGSLSDINGSEIRDWTEVSFKGVLDVPFANVTTKELSNVQFEVRGIARGYNQDWT</sequence>